<feature type="compositionally biased region" description="Basic and acidic residues" evidence="1">
    <location>
        <begin position="95"/>
        <end position="110"/>
    </location>
</feature>
<sequence>MPGGGPGMNIDVTNSLARAQNIDIQDSNAQLHHANQVGRFPSSVFPHQSQHPLAPSNVRPSHLDVMEGPWSENNGHISNGWMESRIQHLHINNERQKRDMEARRTSEDPRLWMSAGTSDDTSKRFLMELLHQKPGNQPTEPLDINNGTPFERGIPSGPYSGTISSSRSFNLAEQQVGLNHPFVVGSYGSNAGASMDETIVSLKGNDRLDLGSNSGAMHEESPLFGVNGSSQTVYTNSMEGMLPMEREFLDVEGKRRSHKDEVSIMKGQAAEAQESMAQEGGVPAVDHSGMSIDAIGRHNSPGFGGNAGLYVDKVGPTDSFSGEAKDRMTATSRWPENILLKLPAVARAASSHEGLSEMALDSDVRGRNVPTMISHEGGRREAGGGENSKEVRFRRPSSCSDADVSFSEMLRSNGKSHATASGLEGKNGKKKGKKGRQIDPALLGFKVTSNRIMMGEIQHIED</sequence>
<dbReference type="EMBL" id="LEKV01001862">
    <property type="protein sequence ID" value="KVI05694.1"/>
    <property type="molecule type" value="Genomic_DNA"/>
</dbReference>
<keyword evidence="3" id="KW-1185">Reference proteome</keyword>
<evidence type="ECO:0000256" key="1">
    <source>
        <dbReference type="SAM" id="MobiDB-lite"/>
    </source>
</evidence>
<dbReference type="OMA" id="AIDRTEM"/>
<dbReference type="Gramene" id="KVI05694">
    <property type="protein sequence ID" value="KVI05694"/>
    <property type="gene ID" value="Ccrd_015883"/>
</dbReference>
<feature type="region of interest" description="Disordered" evidence="1">
    <location>
        <begin position="95"/>
        <end position="117"/>
    </location>
</feature>
<evidence type="ECO:0000313" key="2">
    <source>
        <dbReference type="EMBL" id="KVI05694.1"/>
    </source>
</evidence>
<protein>
    <submittedName>
        <fullName evidence="2">Uncharacterized protein</fullName>
    </submittedName>
</protein>
<dbReference type="PANTHER" id="PTHR46992:SF1">
    <property type="entry name" value="GYF DOMAIN-CONTAINING PROTEIN"/>
    <property type="match status" value="1"/>
</dbReference>
<name>A0A103YAU0_CYNCS</name>
<gene>
    <name evidence="2" type="ORF">Ccrd_015883</name>
</gene>
<evidence type="ECO:0000313" key="3">
    <source>
        <dbReference type="Proteomes" id="UP000243975"/>
    </source>
</evidence>
<proteinExistence type="predicted"/>
<dbReference type="AlphaFoldDB" id="A0A103YAU0"/>
<feature type="compositionally biased region" description="Basic and acidic residues" evidence="1">
    <location>
        <begin position="376"/>
        <end position="393"/>
    </location>
</feature>
<organism evidence="2 3">
    <name type="scientific">Cynara cardunculus var. scolymus</name>
    <name type="common">Globe artichoke</name>
    <name type="synonym">Cynara scolymus</name>
    <dbReference type="NCBI Taxonomy" id="59895"/>
    <lineage>
        <taxon>Eukaryota</taxon>
        <taxon>Viridiplantae</taxon>
        <taxon>Streptophyta</taxon>
        <taxon>Embryophyta</taxon>
        <taxon>Tracheophyta</taxon>
        <taxon>Spermatophyta</taxon>
        <taxon>Magnoliopsida</taxon>
        <taxon>eudicotyledons</taxon>
        <taxon>Gunneridae</taxon>
        <taxon>Pentapetalae</taxon>
        <taxon>asterids</taxon>
        <taxon>campanulids</taxon>
        <taxon>Asterales</taxon>
        <taxon>Asteraceae</taxon>
        <taxon>Carduoideae</taxon>
        <taxon>Cardueae</taxon>
        <taxon>Carduinae</taxon>
        <taxon>Cynara</taxon>
    </lineage>
</organism>
<feature type="region of interest" description="Disordered" evidence="1">
    <location>
        <begin position="371"/>
        <end position="396"/>
    </location>
</feature>
<dbReference type="STRING" id="59895.A0A103YAU0"/>
<reference evidence="2 3" key="1">
    <citation type="journal article" date="2016" name="Sci. Rep.">
        <title>The genome sequence of the outbreeding globe artichoke constructed de novo incorporating a phase-aware low-pass sequencing strategy of F1 progeny.</title>
        <authorList>
            <person name="Scaglione D."/>
            <person name="Reyes-Chin-Wo S."/>
            <person name="Acquadro A."/>
            <person name="Froenicke L."/>
            <person name="Portis E."/>
            <person name="Beitel C."/>
            <person name="Tirone M."/>
            <person name="Mauro R."/>
            <person name="Lo Monaco A."/>
            <person name="Mauromicale G."/>
            <person name="Faccioli P."/>
            <person name="Cattivelli L."/>
            <person name="Rieseberg L."/>
            <person name="Michelmore R."/>
            <person name="Lanteri S."/>
        </authorList>
    </citation>
    <scope>NUCLEOTIDE SEQUENCE [LARGE SCALE GENOMIC DNA]</scope>
    <source>
        <strain evidence="2">2C</strain>
    </source>
</reference>
<feature type="region of interest" description="Disordered" evidence="1">
    <location>
        <begin position="411"/>
        <end position="438"/>
    </location>
</feature>
<dbReference type="Proteomes" id="UP000243975">
    <property type="component" value="Unassembled WGS sequence"/>
</dbReference>
<comment type="caution">
    <text evidence="2">The sequence shown here is derived from an EMBL/GenBank/DDBJ whole genome shotgun (WGS) entry which is preliminary data.</text>
</comment>
<accession>A0A103YAU0</accession>
<dbReference type="PANTHER" id="PTHR46992">
    <property type="entry name" value="GYF DOMAIN-CONTAINING PROTEIN"/>
    <property type="match status" value="1"/>
</dbReference>